<dbReference type="OrthoDB" id="9860966at2"/>
<name>A0A7K0CZV2_9NOCA</name>
<accession>A0A7K0CZV2</accession>
<dbReference type="Proteomes" id="UP000438448">
    <property type="component" value="Unassembled WGS sequence"/>
</dbReference>
<evidence type="ECO:0000313" key="1">
    <source>
        <dbReference type="EMBL" id="MQY18194.1"/>
    </source>
</evidence>
<keyword evidence="2" id="KW-1185">Reference proteome</keyword>
<organism evidence="1 2">
    <name type="scientific">Nocardia macrotermitis</name>
    <dbReference type="NCBI Taxonomy" id="2585198"/>
    <lineage>
        <taxon>Bacteria</taxon>
        <taxon>Bacillati</taxon>
        <taxon>Actinomycetota</taxon>
        <taxon>Actinomycetes</taxon>
        <taxon>Mycobacteriales</taxon>
        <taxon>Nocardiaceae</taxon>
        <taxon>Nocardia</taxon>
    </lineage>
</organism>
<gene>
    <name evidence="1" type="ORF">NRB20_12630</name>
</gene>
<dbReference type="EMBL" id="WEGK01000002">
    <property type="protein sequence ID" value="MQY18194.1"/>
    <property type="molecule type" value="Genomic_DNA"/>
</dbReference>
<protein>
    <submittedName>
        <fullName evidence="1">Uncharacterized protein</fullName>
    </submittedName>
</protein>
<reference evidence="1 2" key="1">
    <citation type="submission" date="2019-10" db="EMBL/GenBank/DDBJ databases">
        <title>Nocardia macrotermitis sp. nov. and Nocardia aurantia sp. nov., isolated from the gut of fungus growing-termite Macrotermes natalensis.</title>
        <authorList>
            <person name="Benndorf R."/>
            <person name="Schwitalla J."/>
            <person name="Martin K."/>
            <person name="De Beer W."/>
            <person name="Kaster A.-K."/>
            <person name="Vollmers J."/>
            <person name="Poulsen M."/>
            <person name="Beemelmanns C."/>
        </authorList>
    </citation>
    <scope>NUCLEOTIDE SEQUENCE [LARGE SCALE GENOMIC DNA]</scope>
    <source>
        <strain evidence="1 2">RB20</strain>
    </source>
</reference>
<evidence type="ECO:0000313" key="2">
    <source>
        <dbReference type="Proteomes" id="UP000438448"/>
    </source>
</evidence>
<dbReference type="AlphaFoldDB" id="A0A7K0CZV2"/>
<dbReference type="RefSeq" id="WP_153408272.1">
    <property type="nucleotide sequence ID" value="NZ_WEGK01000002.1"/>
</dbReference>
<proteinExistence type="predicted"/>
<comment type="caution">
    <text evidence="1">The sequence shown here is derived from an EMBL/GenBank/DDBJ whole genome shotgun (WGS) entry which is preliminary data.</text>
</comment>
<sequence>MYSELYQGDHLKPLDEIKSISPDKAFSSTPIDDLNTVYDTLIDRYGHTPSCGAPYPTGYRGEMNKLALQHKELSCTNIPEDLKKFHFLLFDANGNLKSLKEIRNTTDTNTDSPVDTTSEISLLHYQVVARLGHPISCPSH</sequence>